<dbReference type="KEGG" id="sesp:BN6_57460"/>
<dbReference type="Proteomes" id="UP000006281">
    <property type="component" value="Chromosome"/>
</dbReference>
<protein>
    <submittedName>
        <fullName evidence="1">Uncharacterized protein</fullName>
    </submittedName>
</protein>
<proteinExistence type="predicted"/>
<sequence>MPTDWRAVTGLAVPADSPLGRGGRHVETVTGHLPPPAGRGLCALCRTPWPCGPWDRAARALEEEHLPVGYLLPLDLHAVLWPPGVAPAAPERPDGPA</sequence>
<name>K0K842_SACES</name>
<gene>
    <name evidence="1" type="ordered locus">BN6_57460</name>
</gene>
<dbReference type="HOGENOM" id="CLU_2344957_0_0_11"/>
<reference evidence="1 2" key="1">
    <citation type="journal article" date="2012" name="BMC Genomics">
        <title>Complete genome sequence of Saccharothrix espanaensis DSM 44229T and comparison to the other completely sequenced Pseudonocardiaceae.</title>
        <authorList>
            <person name="Strobel T."/>
            <person name="Al-Dilaimi A."/>
            <person name="Blom J."/>
            <person name="Gessner A."/>
            <person name="Kalinowski J."/>
            <person name="Luzhetska M."/>
            <person name="Puhler A."/>
            <person name="Szczepanowski R."/>
            <person name="Bechthold A."/>
            <person name="Ruckert C."/>
        </authorList>
    </citation>
    <scope>NUCLEOTIDE SEQUENCE [LARGE SCALE GENOMIC DNA]</scope>
    <source>
        <strain evidence="2">ATCC 51144 / DSM 44229 / JCM 9112 / NBRC 15066 / NRRL 15764</strain>
    </source>
</reference>
<dbReference type="AlphaFoldDB" id="K0K842"/>
<dbReference type="RefSeq" id="WP_015103115.1">
    <property type="nucleotide sequence ID" value="NC_019673.1"/>
</dbReference>
<dbReference type="EMBL" id="HE804045">
    <property type="protein sequence ID" value="CCH33004.1"/>
    <property type="molecule type" value="Genomic_DNA"/>
</dbReference>
<dbReference type="STRING" id="1179773.BN6_57460"/>
<organism evidence="1 2">
    <name type="scientific">Saccharothrix espanaensis (strain ATCC 51144 / DSM 44229 / JCM 9112 / NBRC 15066 / NRRL 15764)</name>
    <dbReference type="NCBI Taxonomy" id="1179773"/>
    <lineage>
        <taxon>Bacteria</taxon>
        <taxon>Bacillati</taxon>
        <taxon>Actinomycetota</taxon>
        <taxon>Actinomycetes</taxon>
        <taxon>Pseudonocardiales</taxon>
        <taxon>Pseudonocardiaceae</taxon>
        <taxon>Saccharothrix</taxon>
    </lineage>
</organism>
<accession>K0K842</accession>
<dbReference type="OrthoDB" id="3636019at2"/>
<evidence type="ECO:0000313" key="2">
    <source>
        <dbReference type="Proteomes" id="UP000006281"/>
    </source>
</evidence>
<evidence type="ECO:0000313" key="1">
    <source>
        <dbReference type="EMBL" id="CCH33004.1"/>
    </source>
</evidence>
<keyword evidence="2" id="KW-1185">Reference proteome</keyword>